<dbReference type="EMBL" id="SACQ01000003">
    <property type="protein sequence ID" value="RVU31026.1"/>
    <property type="molecule type" value="Genomic_DNA"/>
</dbReference>
<keyword evidence="5" id="KW-1185">Reference proteome</keyword>
<dbReference type="PANTHER" id="PTHR30203">
    <property type="entry name" value="OUTER MEMBRANE CATION EFFLUX PROTEIN"/>
    <property type="match status" value="1"/>
</dbReference>
<dbReference type="PANTHER" id="PTHR30203:SF25">
    <property type="entry name" value="OUTER MEMBRANE PROTEIN-RELATED"/>
    <property type="match status" value="1"/>
</dbReference>
<reference evidence="4 5" key="1">
    <citation type="submission" date="2019-01" db="EMBL/GenBank/DDBJ databases">
        <authorList>
            <person name="Chen W.-M."/>
        </authorList>
    </citation>
    <scope>NUCLEOTIDE SEQUENCE [LARGE SCALE GENOMIC DNA]</scope>
    <source>
        <strain evidence="4 5">HPM-16</strain>
    </source>
</reference>
<protein>
    <submittedName>
        <fullName evidence="4">TolC family protein</fullName>
    </submittedName>
</protein>
<proteinExistence type="inferred from homology"/>
<evidence type="ECO:0000256" key="1">
    <source>
        <dbReference type="ARBA" id="ARBA00007613"/>
    </source>
</evidence>
<organism evidence="4 5">
    <name type="scientific">Neptunomonas marina</name>
    <dbReference type="NCBI Taxonomy" id="1815562"/>
    <lineage>
        <taxon>Bacteria</taxon>
        <taxon>Pseudomonadati</taxon>
        <taxon>Pseudomonadota</taxon>
        <taxon>Gammaproteobacteria</taxon>
        <taxon>Oceanospirillales</taxon>
        <taxon>Oceanospirillaceae</taxon>
        <taxon>Neptunomonas</taxon>
    </lineage>
</organism>
<comment type="caution">
    <text evidence="4">The sequence shown here is derived from an EMBL/GenBank/DDBJ whole genome shotgun (WGS) entry which is preliminary data.</text>
</comment>
<evidence type="ECO:0000313" key="4">
    <source>
        <dbReference type="EMBL" id="RVU31026.1"/>
    </source>
</evidence>
<dbReference type="Proteomes" id="UP000282818">
    <property type="component" value="Unassembled WGS sequence"/>
</dbReference>
<dbReference type="Gene3D" id="2.20.200.10">
    <property type="entry name" value="Outer membrane efflux proteins (OEP)"/>
    <property type="match status" value="1"/>
</dbReference>
<dbReference type="InterPro" id="IPR010131">
    <property type="entry name" value="MdtP/NodT-like"/>
</dbReference>
<dbReference type="Gene3D" id="1.20.1600.10">
    <property type="entry name" value="Outer membrane efflux proteins (OEP)"/>
    <property type="match status" value="1"/>
</dbReference>
<sequence>MSKTKLSAVIATALLVAGCATTSPRHAIPEVDYPAIEVISERLANQAELPNTGAHWWQAMGDPALDQLVERALAANHDLRAAALRVDAQLERLRVSRDQYRPQGGVAAQASSSRQQPLGGGDAQRTEQLSAGLSADWQLDLFGRISARVRQAQASTNNAQAAKAQVLADVVSGVASAYSGLAGAEEQLAVLDQQLKLLDESVDVLQFRVDEGLATSLELSRAKALQYEFRAQKPALVQQQNRYRETLAVLTGSRIQGIVTGQTAGLLASANSMSWAIDKPVVALVKAPAVLLATSNVANAFALTDEAQASLYPQVSITGVLGVLNGGGLSLGDAQGQRLVQPTLRWSLLNFAALKANLRAAKLEEQVVLEAYEKQWLTVLNRADTAISQWQSQQQRLALLVNRQRFAQEAHTQAKSRYEEGIIPYLDYLDAQRDLLSSESELVVARTQLLARYTELRRAFAGDWANTLYDA</sequence>
<evidence type="ECO:0000313" key="5">
    <source>
        <dbReference type="Proteomes" id="UP000282818"/>
    </source>
</evidence>
<feature type="chain" id="PRO_5019463331" evidence="3">
    <location>
        <begin position="28"/>
        <end position="471"/>
    </location>
</feature>
<dbReference type="Pfam" id="PF02321">
    <property type="entry name" value="OEP"/>
    <property type="match status" value="2"/>
</dbReference>
<evidence type="ECO:0000256" key="2">
    <source>
        <dbReference type="SAM" id="MobiDB-lite"/>
    </source>
</evidence>
<feature type="signal peptide" evidence="3">
    <location>
        <begin position="1"/>
        <end position="27"/>
    </location>
</feature>
<keyword evidence="3" id="KW-0732">Signal</keyword>
<comment type="similarity">
    <text evidence="1">Belongs to the outer membrane factor (OMF) (TC 1.B.17) family.</text>
</comment>
<dbReference type="PROSITE" id="PS51257">
    <property type="entry name" value="PROKAR_LIPOPROTEIN"/>
    <property type="match status" value="1"/>
</dbReference>
<evidence type="ECO:0000256" key="3">
    <source>
        <dbReference type="SAM" id="SignalP"/>
    </source>
</evidence>
<gene>
    <name evidence="4" type="ORF">EOE65_08425</name>
</gene>
<dbReference type="GO" id="GO:0015562">
    <property type="term" value="F:efflux transmembrane transporter activity"/>
    <property type="evidence" value="ECO:0007669"/>
    <property type="project" value="InterPro"/>
</dbReference>
<feature type="region of interest" description="Disordered" evidence="2">
    <location>
        <begin position="101"/>
        <end position="126"/>
    </location>
</feature>
<accession>A0A437Q977</accession>
<name>A0A437Q977_9GAMM</name>
<dbReference type="InterPro" id="IPR003423">
    <property type="entry name" value="OMP_efflux"/>
</dbReference>
<dbReference type="SUPFAM" id="SSF56954">
    <property type="entry name" value="Outer membrane efflux proteins (OEP)"/>
    <property type="match status" value="1"/>
</dbReference>
<dbReference type="AlphaFoldDB" id="A0A437Q977"/>
<dbReference type="RefSeq" id="WP_127693871.1">
    <property type="nucleotide sequence ID" value="NZ_SACQ01000003.1"/>
</dbReference>